<evidence type="ECO:0000259" key="1">
    <source>
        <dbReference type="Pfam" id="PF11160"/>
    </source>
</evidence>
<dbReference type="AlphaFoldDB" id="A0AAC9LM09"/>
<protein>
    <recommendedName>
        <fullName evidence="1">Hypervirulence associated protein TUDOR domain-containing protein</fullName>
    </recommendedName>
</protein>
<name>A0AAC9LM09_9FLAO</name>
<proteinExistence type="predicted"/>
<dbReference type="Pfam" id="PF11160">
    <property type="entry name" value="Hva1_TUDOR"/>
    <property type="match status" value="1"/>
</dbReference>
<gene>
    <name evidence="2" type="ORF">BWR22_11730</name>
</gene>
<evidence type="ECO:0000313" key="3">
    <source>
        <dbReference type="Proteomes" id="UP000187506"/>
    </source>
</evidence>
<dbReference type="InterPro" id="IPR021331">
    <property type="entry name" value="Hva1_TUDOR"/>
</dbReference>
<feature type="domain" description="Hypervirulence associated protein TUDOR" evidence="1">
    <location>
        <begin position="5"/>
        <end position="66"/>
    </location>
</feature>
<dbReference type="Proteomes" id="UP000187506">
    <property type="component" value="Chromosome"/>
</dbReference>
<dbReference type="RefSeq" id="WP_076733853.1">
    <property type="nucleotide sequence ID" value="NZ_CP019352.1"/>
</dbReference>
<evidence type="ECO:0000313" key="2">
    <source>
        <dbReference type="EMBL" id="APY00949.1"/>
    </source>
</evidence>
<sequence length="70" mass="7702">MIKTGTSVKWSWGNGTAKGTVEKTYTTSVTKTIKKTEVTRNGESGNKALYIKQDDGNYVLKLESEVSRAD</sequence>
<keyword evidence="3" id="KW-1185">Reference proteome</keyword>
<accession>A0AAC9LM09</accession>
<reference evidence="2 3" key="1">
    <citation type="submission" date="2017-01" db="EMBL/GenBank/DDBJ databases">
        <title>Complete genome of Lacinutrix venerupis DOK2-8 isolated from seawater in Dokdo.</title>
        <authorList>
            <person name="Chi W.-J."/>
            <person name="Kim J.H."/>
        </authorList>
    </citation>
    <scope>NUCLEOTIDE SEQUENCE [LARGE SCALE GENOMIC DNA]</scope>
    <source>
        <strain evidence="2 3">DOK2-8</strain>
    </source>
</reference>
<dbReference type="EMBL" id="CP019352">
    <property type="protein sequence ID" value="APY00949.1"/>
    <property type="molecule type" value="Genomic_DNA"/>
</dbReference>
<organism evidence="2 3">
    <name type="scientific">Lacinutrix venerupis</name>
    <dbReference type="NCBI Taxonomy" id="1486034"/>
    <lineage>
        <taxon>Bacteria</taxon>
        <taxon>Pseudomonadati</taxon>
        <taxon>Bacteroidota</taxon>
        <taxon>Flavobacteriia</taxon>
        <taxon>Flavobacteriales</taxon>
        <taxon>Flavobacteriaceae</taxon>
        <taxon>Lacinutrix</taxon>
    </lineage>
</organism>
<dbReference type="KEGG" id="lvn:BWR22_11730"/>